<protein>
    <submittedName>
        <fullName evidence="1">Uncharacterized protein</fullName>
    </submittedName>
</protein>
<evidence type="ECO:0000313" key="1">
    <source>
        <dbReference type="EMBL" id="KAK9713839.1"/>
    </source>
</evidence>
<dbReference type="EMBL" id="JBDFQZ010000006">
    <property type="protein sequence ID" value="KAK9713839.1"/>
    <property type="molecule type" value="Genomic_DNA"/>
</dbReference>
<dbReference type="Proteomes" id="UP001443914">
    <property type="component" value="Unassembled WGS sequence"/>
</dbReference>
<proteinExistence type="predicted"/>
<comment type="caution">
    <text evidence="1">The sequence shown here is derived from an EMBL/GenBank/DDBJ whole genome shotgun (WGS) entry which is preliminary data.</text>
</comment>
<dbReference type="PANTHER" id="PTHR33710:SF64">
    <property type="entry name" value="ENDONUCLEASE_EXONUCLEASE_PHOSPHATASE DOMAIN-CONTAINING PROTEIN"/>
    <property type="match status" value="1"/>
</dbReference>
<dbReference type="SUPFAM" id="SSF56219">
    <property type="entry name" value="DNase I-like"/>
    <property type="match status" value="1"/>
</dbReference>
<gene>
    <name evidence="1" type="ORF">RND81_06G054600</name>
</gene>
<dbReference type="PANTHER" id="PTHR33710">
    <property type="entry name" value="BNAC02G09200D PROTEIN"/>
    <property type="match status" value="1"/>
</dbReference>
<dbReference type="Gene3D" id="3.60.10.10">
    <property type="entry name" value="Endonuclease/exonuclease/phosphatase"/>
    <property type="match status" value="1"/>
</dbReference>
<sequence length="163" mass="18171">MIKVVAAKFKSFRFLTNYNSHNNGRIWVLWNPSTVAVSSLDAHVQFLHCQVYHHATSVLFSATFVYASNDLVARESLWSALSDISPTVSAWVVLGDFNVVRHVAERVSNTSPSLTDILAFNACILNCALDDIQSSGCEYTWSNKQDGNARVWCKLDRVLVNAC</sequence>
<name>A0AAW1K6K6_SAPOF</name>
<reference evidence="1" key="1">
    <citation type="submission" date="2024-03" db="EMBL/GenBank/DDBJ databases">
        <title>WGS assembly of Saponaria officinalis var. Norfolk2.</title>
        <authorList>
            <person name="Jenkins J."/>
            <person name="Shu S."/>
            <person name="Grimwood J."/>
            <person name="Barry K."/>
            <person name="Goodstein D."/>
            <person name="Schmutz J."/>
            <person name="Leebens-Mack J."/>
            <person name="Osbourn A."/>
        </authorList>
    </citation>
    <scope>NUCLEOTIDE SEQUENCE [LARGE SCALE GENOMIC DNA]</scope>
    <source>
        <strain evidence="1">JIC</strain>
    </source>
</reference>
<dbReference type="InterPro" id="IPR036691">
    <property type="entry name" value="Endo/exonu/phosph_ase_sf"/>
</dbReference>
<dbReference type="AlphaFoldDB" id="A0AAW1K6K6"/>
<evidence type="ECO:0000313" key="2">
    <source>
        <dbReference type="Proteomes" id="UP001443914"/>
    </source>
</evidence>
<organism evidence="1 2">
    <name type="scientific">Saponaria officinalis</name>
    <name type="common">Common soapwort</name>
    <name type="synonym">Lychnis saponaria</name>
    <dbReference type="NCBI Taxonomy" id="3572"/>
    <lineage>
        <taxon>Eukaryota</taxon>
        <taxon>Viridiplantae</taxon>
        <taxon>Streptophyta</taxon>
        <taxon>Embryophyta</taxon>
        <taxon>Tracheophyta</taxon>
        <taxon>Spermatophyta</taxon>
        <taxon>Magnoliopsida</taxon>
        <taxon>eudicotyledons</taxon>
        <taxon>Gunneridae</taxon>
        <taxon>Pentapetalae</taxon>
        <taxon>Caryophyllales</taxon>
        <taxon>Caryophyllaceae</taxon>
        <taxon>Caryophylleae</taxon>
        <taxon>Saponaria</taxon>
    </lineage>
</organism>
<keyword evidence="2" id="KW-1185">Reference proteome</keyword>
<accession>A0AAW1K6K6</accession>